<evidence type="ECO:0000256" key="7">
    <source>
        <dbReference type="ARBA" id="ARBA00022692"/>
    </source>
</evidence>
<dbReference type="Gene3D" id="3.40.50.1000">
    <property type="entry name" value="HAD superfamily/HAD-like"/>
    <property type="match status" value="1"/>
</dbReference>
<evidence type="ECO:0000256" key="14">
    <source>
        <dbReference type="ARBA" id="ARBA00022989"/>
    </source>
</evidence>
<evidence type="ECO:0000313" key="23">
    <source>
        <dbReference type="Proteomes" id="UP000293854"/>
    </source>
</evidence>
<dbReference type="FunFam" id="3.30.70.100:FF:000005">
    <property type="entry name" value="Copper-exporting P-type ATPase A"/>
    <property type="match status" value="1"/>
</dbReference>
<evidence type="ECO:0000256" key="12">
    <source>
        <dbReference type="ARBA" id="ARBA00022842"/>
    </source>
</evidence>
<dbReference type="KEGG" id="scv:A4G25_12245"/>
<accession>A0A143PEC2</accession>
<dbReference type="InterPro" id="IPR036412">
    <property type="entry name" value="HAD-like_sf"/>
</dbReference>
<feature type="domain" description="HMA" evidence="20">
    <location>
        <begin position="3"/>
        <end position="69"/>
    </location>
</feature>
<evidence type="ECO:0000313" key="22">
    <source>
        <dbReference type="EMBL" id="RZI04340.1"/>
    </source>
</evidence>
<comment type="catalytic activity">
    <reaction evidence="18">
        <text>Cu(+)(in) + ATP + H2O = Cu(+)(out) + ADP + phosphate + H(+)</text>
        <dbReference type="Rhea" id="RHEA:25792"/>
        <dbReference type="ChEBI" id="CHEBI:15377"/>
        <dbReference type="ChEBI" id="CHEBI:15378"/>
        <dbReference type="ChEBI" id="CHEBI:30616"/>
        <dbReference type="ChEBI" id="CHEBI:43474"/>
        <dbReference type="ChEBI" id="CHEBI:49552"/>
        <dbReference type="ChEBI" id="CHEBI:456216"/>
        <dbReference type="EC" id="7.2.2.8"/>
    </reaction>
</comment>
<organism evidence="22 23">
    <name type="scientific">Staphylococcus condimenti</name>
    <dbReference type="NCBI Taxonomy" id="70255"/>
    <lineage>
        <taxon>Bacteria</taxon>
        <taxon>Bacillati</taxon>
        <taxon>Bacillota</taxon>
        <taxon>Bacilli</taxon>
        <taxon>Bacillales</taxon>
        <taxon>Staphylococcaceae</taxon>
        <taxon>Staphylococcus</taxon>
    </lineage>
</organism>
<dbReference type="Pfam" id="PF00702">
    <property type="entry name" value="Hydrolase"/>
    <property type="match status" value="1"/>
</dbReference>
<dbReference type="EC" id="7.2.2.8" evidence="3"/>
<dbReference type="GeneID" id="93726131"/>
<dbReference type="AlphaFoldDB" id="A0A143PEC2"/>
<feature type="transmembrane region" description="Helical" evidence="19">
    <location>
        <begin position="156"/>
        <end position="180"/>
    </location>
</feature>
<keyword evidence="16" id="KW-0406">Ion transport</keyword>
<keyword evidence="9 19" id="KW-0547">Nucleotide-binding</keyword>
<keyword evidence="15" id="KW-0186">Copper</keyword>
<dbReference type="SFLD" id="SFLDF00027">
    <property type="entry name" value="p-type_atpase"/>
    <property type="match status" value="1"/>
</dbReference>
<keyword evidence="24" id="KW-1185">Reference proteome</keyword>
<dbReference type="SUPFAM" id="SSF56784">
    <property type="entry name" value="HAD-like"/>
    <property type="match status" value="1"/>
</dbReference>
<dbReference type="InterPro" id="IPR008250">
    <property type="entry name" value="ATPase_P-typ_transduc_dom_A_sf"/>
</dbReference>
<dbReference type="OrthoDB" id="9813266at2"/>
<dbReference type="Proteomes" id="UP000595942">
    <property type="component" value="Chromosome"/>
</dbReference>
<keyword evidence="7 19" id="KW-0812">Transmembrane</keyword>
<comment type="similarity">
    <text evidence="2 19">Belongs to the cation transport ATPase (P-type) (TC 3.A.3) family. Type IB subfamily.</text>
</comment>
<evidence type="ECO:0000256" key="16">
    <source>
        <dbReference type="ARBA" id="ARBA00023065"/>
    </source>
</evidence>
<dbReference type="RefSeq" id="WP_047132369.1">
    <property type="nucleotide sequence ID" value="NZ_CP015114.1"/>
</dbReference>
<keyword evidence="5 19" id="KW-1003">Cell membrane</keyword>
<evidence type="ECO:0000256" key="18">
    <source>
        <dbReference type="ARBA" id="ARBA00049289"/>
    </source>
</evidence>
<dbReference type="InterPro" id="IPR027256">
    <property type="entry name" value="P-typ_ATPase_IB"/>
</dbReference>
<dbReference type="InterPro" id="IPR044492">
    <property type="entry name" value="P_typ_ATPase_HD_dom"/>
</dbReference>
<dbReference type="SFLD" id="SFLDS00003">
    <property type="entry name" value="Haloacid_Dehalogenase"/>
    <property type="match status" value="1"/>
</dbReference>
<keyword evidence="12" id="KW-0460">Magnesium</keyword>
<keyword evidence="13" id="KW-1278">Translocase</keyword>
<sequence>MLEKAEFKISGMTCAACSTRIERVLNRTEGVDSANVNLVTEKAAVDFNGNDIDINEIFEKVKNLGYEPIAIETAEETQKRKKKELDKQKYKFIVSLILSIPLIYTMVGHFSFLSFLPLPHFMVQPWFQFILATPVQFILGWQFYKGAYSSLRNKSANMDVLVALGTSAAYFYSIYLAIIHYGETHIPLYFETSAVLITLILLGKYFEAKAKGHASDAINKLLSLQVKEARVERDGEAVEVPVDQVQKGDILLIKSGEYIPLDGEIAEGDTSIDESMLTGESIPVDKEKGDQVIGATLNHGNFIKVKVTQTGDDLVLNQIIRIVEEAQGEKPNIQRLADKISGIFVPTVLMIALVVFIIWFSLVTPLNFQSSLEVFIAVIVIACPCALGLATPTSIMAGSGRAAELGVLFKSSEALEQTQNVNTIVFDKTGTLTEGHPTVFKVIDNTDNQQFGTLVKSMEQQSEHPLSQAITEYYADTPSVIVEQYQTHAGNGISGEINGQNIQIGSISFIQPKLDEWDDQLEKDIEGLQKQGATVVLAAIDSKFAGMIALRDEPKETAKNLIHQLRDEYEIIMLSGDTQTTAETIAGELGIKHVIAGVKPDDKANQIGLLQDEGKNVMMVGDGINDAPALAKSNIGLAMGTGSDIAIEAGDIMIVGGDIQKVDIALDMSKKTLKNIKENLFFAFCYNAVGIPVAAFGLLAPWIAGTAMAFSSVSVVLNALRLQKVKYQKNLQK</sequence>
<name>A0A143PEC2_9STAP</name>
<dbReference type="InterPro" id="IPR018303">
    <property type="entry name" value="ATPase_P-typ_P_site"/>
</dbReference>
<evidence type="ECO:0000256" key="6">
    <source>
        <dbReference type="ARBA" id="ARBA00022553"/>
    </source>
</evidence>
<evidence type="ECO:0000313" key="24">
    <source>
        <dbReference type="Proteomes" id="UP000595942"/>
    </source>
</evidence>
<dbReference type="Gene3D" id="2.70.150.10">
    <property type="entry name" value="Calcium-transporting ATPase, cytoplasmic transduction domain A"/>
    <property type="match status" value="1"/>
</dbReference>
<reference evidence="22 23" key="1">
    <citation type="submission" date="2018-11" db="EMBL/GenBank/DDBJ databases">
        <title>Genomic profiling of Staphylococcus species from a Poultry farm system in KwaZulu-Natal, South Africa.</title>
        <authorList>
            <person name="Amoako D.G."/>
            <person name="Somboro A.M."/>
            <person name="Abia A.L.K."/>
            <person name="Bester L.A."/>
            <person name="Essack S.Y."/>
        </authorList>
    </citation>
    <scope>NUCLEOTIDE SEQUENCE [LARGE SCALE GENOMIC DNA]</scope>
    <source>
        <strain evidence="22 23">SA11</strain>
    </source>
</reference>
<dbReference type="SUPFAM" id="SSF81653">
    <property type="entry name" value="Calcium ATPase, transduction domain A"/>
    <property type="match status" value="1"/>
</dbReference>
<dbReference type="PRINTS" id="PR00943">
    <property type="entry name" value="CUATPASE"/>
</dbReference>
<dbReference type="CDD" id="cd00371">
    <property type="entry name" value="HMA"/>
    <property type="match status" value="1"/>
</dbReference>
<proteinExistence type="inferred from homology"/>
<dbReference type="PANTHER" id="PTHR43520">
    <property type="entry name" value="ATP7, ISOFORM B"/>
    <property type="match status" value="1"/>
</dbReference>
<evidence type="ECO:0000256" key="5">
    <source>
        <dbReference type="ARBA" id="ARBA00022475"/>
    </source>
</evidence>
<dbReference type="SFLD" id="SFLDG00002">
    <property type="entry name" value="C1.7:_P-type_atpase_like"/>
    <property type="match status" value="1"/>
</dbReference>
<protein>
    <recommendedName>
        <fullName evidence="3">P-type Cu(+) transporter</fullName>
        <ecNumber evidence="3">7.2.2.8</ecNumber>
    </recommendedName>
</protein>
<dbReference type="InterPro" id="IPR036163">
    <property type="entry name" value="HMA_dom_sf"/>
</dbReference>
<dbReference type="PROSITE" id="PS50846">
    <property type="entry name" value="HMA_2"/>
    <property type="match status" value="1"/>
</dbReference>
<reference evidence="21 24" key="2">
    <citation type="submission" date="2021-01" db="EMBL/GenBank/DDBJ databases">
        <title>FDA dAtabase for Regulatory Grade micrObial Sequences (FDA-ARGOS): Supporting development and validation of Infectious Disease Dx tests.</title>
        <authorList>
            <person name="Sproer C."/>
            <person name="Gronow S."/>
            <person name="Severitt S."/>
            <person name="Schroder I."/>
            <person name="Tallon L."/>
            <person name="Sadzewicz L."/>
            <person name="Zhao X."/>
            <person name="Boylan J."/>
            <person name="Ott S."/>
            <person name="Bowen H."/>
            <person name="Vavikolanu K."/>
            <person name="Mehta A."/>
            <person name="Aluvathingal J."/>
            <person name="Nadendla S."/>
            <person name="Lowell S."/>
            <person name="Myers T."/>
            <person name="Yan Y."/>
            <person name="Sichtig H."/>
        </authorList>
    </citation>
    <scope>NUCLEOTIDE SEQUENCE [LARGE SCALE GENOMIC DNA]</scope>
    <source>
        <strain evidence="21 24">FDAARGOS_1148</strain>
    </source>
</reference>
<feature type="transmembrane region" description="Helical" evidence="19">
    <location>
        <begin position="374"/>
        <end position="391"/>
    </location>
</feature>
<dbReference type="InterPro" id="IPR023298">
    <property type="entry name" value="ATPase_P-typ_TM_dom_sf"/>
</dbReference>
<feature type="transmembrane region" description="Helical" evidence="19">
    <location>
        <begin position="125"/>
        <end position="144"/>
    </location>
</feature>
<evidence type="ECO:0000256" key="4">
    <source>
        <dbReference type="ARBA" id="ARBA00022448"/>
    </source>
</evidence>
<dbReference type="FunFam" id="2.70.150.10:FF:000020">
    <property type="entry name" value="Copper-exporting P-type ATPase A"/>
    <property type="match status" value="1"/>
</dbReference>
<dbReference type="GO" id="GO:0055070">
    <property type="term" value="P:copper ion homeostasis"/>
    <property type="evidence" value="ECO:0007669"/>
    <property type="project" value="TreeGrafter"/>
</dbReference>
<gene>
    <name evidence="22" type="ORF">EIG99_01300</name>
    <name evidence="21" type="ORF">I6J05_06220</name>
</gene>
<evidence type="ECO:0000256" key="17">
    <source>
        <dbReference type="ARBA" id="ARBA00023136"/>
    </source>
</evidence>
<evidence type="ECO:0000256" key="11">
    <source>
        <dbReference type="ARBA" id="ARBA00022840"/>
    </source>
</evidence>
<dbReference type="Pfam" id="PF00122">
    <property type="entry name" value="E1-E2_ATPase"/>
    <property type="match status" value="1"/>
</dbReference>
<dbReference type="Gene3D" id="3.40.1110.10">
    <property type="entry name" value="Calcium-transporting ATPase, cytoplasmic domain N"/>
    <property type="match status" value="1"/>
</dbReference>
<dbReference type="InterPro" id="IPR059000">
    <property type="entry name" value="ATPase_P-type_domA"/>
</dbReference>
<dbReference type="SUPFAM" id="SSF81665">
    <property type="entry name" value="Calcium ATPase, transmembrane domain M"/>
    <property type="match status" value="1"/>
</dbReference>
<evidence type="ECO:0000256" key="2">
    <source>
        <dbReference type="ARBA" id="ARBA00006024"/>
    </source>
</evidence>
<keyword evidence="17 19" id="KW-0472">Membrane</keyword>
<dbReference type="Gene3D" id="3.30.70.100">
    <property type="match status" value="1"/>
</dbReference>
<dbReference type="GO" id="GO:0016887">
    <property type="term" value="F:ATP hydrolysis activity"/>
    <property type="evidence" value="ECO:0007669"/>
    <property type="project" value="InterPro"/>
</dbReference>
<dbReference type="PRINTS" id="PR00119">
    <property type="entry name" value="CATATPASE"/>
</dbReference>
<feature type="transmembrane region" description="Helical" evidence="19">
    <location>
        <begin position="679"/>
        <end position="696"/>
    </location>
</feature>
<evidence type="ECO:0000256" key="10">
    <source>
        <dbReference type="ARBA" id="ARBA00022796"/>
    </source>
</evidence>
<dbReference type="InterPro" id="IPR023299">
    <property type="entry name" value="ATPase_P-typ_cyto_dom_N"/>
</dbReference>
<dbReference type="Pfam" id="PF00403">
    <property type="entry name" value="HMA"/>
    <property type="match status" value="1"/>
</dbReference>
<dbReference type="CDD" id="cd02094">
    <property type="entry name" value="P-type_ATPase_Cu-like"/>
    <property type="match status" value="1"/>
</dbReference>
<keyword evidence="4" id="KW-0813">Transport</keyword>
<evidence type="ECO:0000256" key="3">
    <source>
        <dbReference type="ARBA" id="ARBA00012517"/>
    </source>
</evidence>
<dbReference type="EMBL" id="RQTE01000027">
    <property type="protein sequence ID" value="RZI04340.1"/>
    <property type="molecule type" value="Genomic_DNA"/>
</dbReference>
<keyword evidence="6" id="KW-0597">Phosphoprotein</keyword>
<dbReference type="Proteomes" id="UP000293854">
    <property type="component" value="Unassembled WGS sequence"/>
</dbReference>
<dbReference type="PRINTS" id="PR00942">
    <property type="entry name" value="CUATPASEI"/>
</dbReference>
<dbReference type="GO" id="GO:0005524">
    <property type="term" value="F:ATP binding"/>
    <property type="evidence" value="ECO:0007669"/>
    <property type="project" value="UniProtKB-UniRule"/>
</dbReference>
<keyword evidence="11 19" id="KW-0067">ATP-binding</keyword>
<keyword evidence="10" id="KW-0187">Copper transport</keyword>
<dbReference type="NCBIfam" id="TIGR01511">
    <property type="entry name" value="ATPase-IB1_Cu"/>
    <property type="match status" value="1"/>
</dbReference>
<evidence type="ECO:0000256" key="15">
    <source>
        <dbReference type="ARBA" id="ARBA00023008"/>
    </source>
</evidence>
<dbReference type="GO" id="GO:0005886">
    <property type="term" value="C:plasma membrane"/>
    <property type="evidence" value="ECO:0007669"/>
    <property type="project" value="UniProtKB-SubCell"/>
</dbReference>
<dbReference type="InterPro" id="IPR023214">
    <property type="entry name" value="HAD_sf"/>
</dbReference>
<evidence type="ECO:0000313" key="21">
    <source>
        <dbReference type="EMBL" id="QQS83872.1"/>
    </source>
</evidence>
<evidence type="ECO:0000256" key="19">
    <source>
        <dbReference type="RuleBase" id="RU362081"/>
    </source>
</evidence>
<dbReference type="EMBL" id="CP068073">
    <property type="protein sequence ID" value="QQS83872.1"/>
    <property type="molecule type" value="Genomic_DNA"/>
</dbReference>
<evidence type="ECO:0000256" key="1">
    <source>
        <dbReference type="ARBA" id="ARBA00004651"/>
    </source>
</evidence>
<feature type="transmembrane region" description="Helical" evidence="19">
    <location>
        <begin position="702"/>
        <end position="720"/>
    </location>
</feature>
<keyword evidence="8 19" id="KW-0479">Metal-binding</keyword>
<evidence type="ECO:0000256" key="13">
    <source>
        <dbReference type="ARBA" id="ARBA00022967"/>
    </source>
</evidence>
<dbReference type="NCBIfam" id="TIGR01525">
    <property type="entry name" value="ATPase-IB_hvy"/>
    <property type="match status" value="1"/>
</dbReference>
<dbReference type="PROSITE" id="PS00154">
    <property type="entry name" value="ATPASE_E1_E2"/>
    <property type="match status" value="1"/>
</dbReference>
<dbReference type="GO" id="GO:0005507">
    <property type="term" value="F:copper ion binding"/>
    <property type="evidence" value="ECO:0007669"/>
    <property type="project" value="TreeGrafter"/>
</dbReference>
<keyword evidence="14 19" id="KW-1133">Transmembrane helix</keyword>
<dbReference type="InterPro" id="IPR017969">
    <property type="entry name" value="Heavy-metal-associated_CS"/>
</dbReference>
<feature type="transmembrane region" description="Helical" evidence="19">
    <location>
        <begin position="90"/>
        <end position="113"/>
    </location>
</feature>
<evidence type="ECO:0000256" key="9">
    <source>
        <dbReference type="ARBA" id="ARBA00022741"/>
    </source>
</evidence>
<dbReference type="PANTHER" id="PTHR43520:SF8">
    <property type="entry name" value="P-TYPE CU(+) TRANSPORTER"/>
    <property type="match status" value="1"/>
</dbReference>
<dbReference type="GO" id="GO:0140581">
    <property type="term" value="F:P-type monovalent copper transporter activity"/>
    <property type="evidence" value="ECO:0007669"/>
    <property type="project" value="UniProtKB-EC"/>
</dbReference>
<dbReference type="InterPro" id="IPR006121">
    <property type="entry name" value="HMA_dom"/>
</dbReference>
<feature type="transmembrane region" description="Helical" evidence="19">
    <location>
        <begin position="340"/>
        <end position="362"/>
    </location>
</feature>
<feature type="transmembrane region" description="Helical" evidence="19">
    <location>
        <begin position="186"/>
        <end position="206"/>
    </location>
</feature>
<dbReference type="NCBIfam" id="TIGR01494">
    <property type="entry name" value="ATPase_P-type"/>
    <property type="match status" value="1"/>
</dbReference>
<dbReference type="SUPFAM" id="SSF55008">
    <property type="entry name" value="HMA, heavy metal-associated domain"/>
    <property type="match status" value="1"/>
</dbReference>
<comment type="subcellular location">
    <subcellularLocation>
        <location evidence="1">Cell membrane</location>
        <topology evidence="1">Multi-pass membrane protein</topology>
    </subcellularLocation>
</comment>
<dbReference type="PROSITE" id="PS01047">
    <property type="entry name" value="HMA_1"/>
    <property type="match status" value="1"/>
</dbReference>
<evidence type="ECO:0000256" key="8">
    <source>
        <dbReference type="ARBA" id="ARBA00022723"/>
    </source>
</evidence>
<dbReference type="InterPro" id="IPR001757">
    <property type="entry name" value="P_typ_ATPase"/>
</dbReference>
<dbReference type="GO" id="GO:0043682">
    <property type="term" value="F:P-type divalent copper transporter activity"/>
    <property type="evidence" value="ECO:0007669"/>
    <property type="project" value="TreeGrafter"/>
</dbReference>
<evidence type="ECO:0000259" key="20">
    <source>
        <dbReference type="PROSITE" id="PS50846"/>
    </source>
</evidence>